<reference evidence="6" key="1">
    <citation type="submission" date="2020-10" db="EMBL/GenBank/DDBJ databases">
        <authorList>
            <person name="Gilroy R."/>
        </authorList>
    </citation>
    <scope>NUCLEOTIDE SEQUENCE</scope>
    <source>
        <strain evidence="6">ChiSxjej2B14-8506</strain>
    </source>
</reference>
<keyword evidence="3 5" id="KW-0175">Coiled coil</keyword>
<dbReference type="GO" id="GO:0006310">
    <property type="term" value="P:DNA recombination"/>
    <property type="evidence" value="ECO:0007669"/>
    <property type="project" value="UniProtKB-KW"/>
</dbReference>
<reference evidence="6" key="2">
    <citation type="journal article" date="2021" name="PeerJ">
        <title>Extensive microbial diversity within the chicken gut microbiome revealed by metagenomics and culture.</title>
        <authorList>
            <person name="Gilroy R."/>
            <person name="Ravi A."/>
            <person name="Getino M."/>
            <person name="Pursley I."/>
            <person name="Horton D.L."/>
            <person name="Alikhan N.F."/>
            <person name="Baker D."/>
            <person name="Gharbi K."/>
            <person name="Hall N."/>
            <person name="Watson M."/>
            <person name="Adriaenssens E.M."/>
            <person name="Foster-Nyarko E."/>
            <person name="Jarju S."/>
            <person name="Secka A."/>
            <person name="Antonio M."/>
            <person name="Oren A."/>
            <person name="Chaudhuri R.R."/>
            <person name="La Ragione R."/>
            <person name="Hildebrand F."/>
            <person name="Pallen M.J."/>
        </authorList>
    </citation>
    <scope>NUCLEOTIDE SEQUENCE</scope>
    <source>
        <strain evidence="6">ChiSxjej2B14-8506</strain>
    </source>
</reference>
<dbReference type="Pfam" id="PF02646">
    <property type="entry name" value="RmuC"/>
    <property type="match status" value="1"/>
</dbReference>
<dbReference type="Proteomes" id="UP000824123">
    <property type="component" value="Unassembled WGS sequence"/>
</dbReference>
<name>A0A9D1S5S7_9FIRM</name>
<comment type="similarity">
    <text evidence="2">Belongs to the RmuC family.</text>
</comment>
<proteinExistence type="inferred from homology"/>
<evidence type="ECO:0000256" key="1">
    <source>
        <dbReference type="ARBA" id="ARBA00003416"/>
    </source>
</evidence>
<dbReference type="InterPro" id="IPR003798">
    <property type="entry name" value="DNA_recombination_RmuC"/>
</dbReference>
<evidence type="ECO:0000256" key="5">
    <source>
        <dbReference type="SAM" id="Coils"/>
    </source>
</evidence>
<gene>
    <name evidence="6" type="primary">rmuC</name>
    <name evidence="6" type="ORF">IAC59_09555</name>
</gene>
<accession>A0A9D1S5S7</accession>
<evidence type="ECO:0000256" key="4">
    <source>
        <dbReference type="ARBA" id="ARBA00023172"/>
    </source>
</evidence>
<organism evidence="6 7">
    <name type="scientific">Candidatus Fimadaptatus faecigallinarum</name>
    <dbReference type="NCBI Taxonomy" id="2840814"/>
    <lineage>
        <taxon>Bacteria</taxon>
        <taxon>Bacillati</taxon>
        <taxon>Bacillota</taxon>
        <taxon>Clostridia</taxon>
        <taxon>Eubacteriales</taxon>
        <taxon>Candidatus Fimadaptatus</taxon>
    </lineage>
</organism>
<feature type="coiled-coil region" evidence="5">
    <location>
        <begin position="90"/>
        <end position="146"/>
    </location>
</feature>
<evidence type="ECO:0000256" key="2">
    <source>
        <dbReference type="ARBA" id="ARBA00009840"/>
    </source>
</evidence>
<dbReference type="PANTHER" id="PTHR30563">
    <property type="entry name" value="DNA RECOMBINATION PROTEIN RMUC"/>
    <property type="match status" value="1"/>
</dbReference>
<dbReference type="EMBL" id="DVNK01000057">
    <property type="protein sequence ID" value="HIU47483.1"/>
    <property type="molecule type" value="Genomic_DNA"/>
</dbReference>
<dbReference type="AlphaFoldDB" id="A0A9D1S5S7"/>
<comment type="caution">
    <text evidence="6">The sequence shown here is derived from an EMBL/GenBank/DDBJ whole genome shotgun (WGS) entry which is preliminary data.</text>
</comment>
<evidence type="ECO:0000256" key="3">
    <source>
        <dbReference type="ARBA" id="ARBA00023054"/>
    </source>
</evidence>
<dbReference type="PANTHER" id="PTHR30563:SF0">
    <property type="entry name" value="DNA RECOMBINATION PROTEIN RMUC"/>
    <property type="match status" value="1"/>
</dbReference>
<keyword evidence="4" id="KW-0233">DNA recombination</keyword>
<sequence length="425" mass="47927">MEYQYIIIILCALTLALCAVLAAMVVRLARAQRILKRIPRFFTTLNRATDEQTDDVIDELRALRTDMGQQSHQVSRTLEQRLVTFEQQQARRAAQSEQRLRDALDSTERRQARLESTVAEALERIRQDNEQRLEQMRQTVDEKLSATLAKRLDASFEQVGTQLKQVYTGLGEMQRLAGDLGDFKRVLTNVKARGTWAEVQLGALLEQVLAPGQYEKNACVMPGSLERVEYAIVLPGDENGPVRLPIDSKFPQEDYLRIVNAAERADTAQLEAATAALRRRFMQEAQRISSKYIHPPMTTDFAIMFLPTEGLYSEAMRMDGLGEALQTQFRVLIAGPGTLCALLSSLRVGFQTLAIQQRSSEVWQLLGKVKAQYADFTTLLERTRAKLGEASSAIDRAEQRSRAIHKSLSGVERLDMPVPKDIDDE</sequence>
<protein>
    <submittedName>
        <fullName evidence="6">DNA recombination protein RmuC</fullName>
    </submittedName>
</protein>
<evidence type="ECO:0000313" key="6">
    <source>
        <dbReference type="EMBL" id="HIU47483.1"/>
    </source>
</evidence>
<comment type="function">
    <text evidence="1">Involved in DNA recombination.</text>
</comment>
<evidence type="ECO:0000313" key="7">
    <source>
        <dbReference type="Proteomes" id="UP000824123"/>
    </source>
</evidence>